<feature type="transmembrane region" description="Helical" evidence="13">
    <location>
        <begin position="131"/>
        <end position="151"/>
    </location>
</feature>
<evidence type="ECO:0000256" key="7">
    <source>
        <dbReference type="ARBA" id="ARBA00022691"/>
    </source>
</evidence>
<sequence length="286" mass="32947">MAPISIRKQLQVDVELRSVLAFFFASFVLVFAFSLFSMLIAALLLVCIPPSSYFISKHRNQKFQSTTQASILGVVFGFALSYSIFYNNYKSSCLSRYFAILAIFHFTEYVFTAFSNRRSLQPDSFLLNHSVGYWMAASTSWIEFLIELYIFPFMKSHSLSMLGVLCCIIGEVIRKTAMMHAGSGFTHKLAMAKRSDHVLVTEGIYAWMRHPGYCGWFIWAVSTQLILCNPICTFIYTYVTWHFFSQRIYDEERDLIKFFGSNYIAYQNQVMCGVPFVTGYKMPQHG</sequence>
<dbReference type="GO" id="GO:0004671">
    <property type="term" value="F:protein C-terminal S-isoprenylcysteine carboxyl O-methyltransferase activity"/>
    <property type="evidence" value="ECO:0007669"/>
    <property type="project" value="UniProtKB-EC"/>
</dbReference>
<keyword evidence="5 13" id="KW-0489">Methyltransferase</keyword>
<feature type="transmembrane region" description="Helical" evidence="13">
    <location>
        <begin position="20"/>
        <end position="48"/>
    </location>
</feature>
<comment type="catalytic activity">
    <reaction evidence="1 13">
        <text>[protein]-C-terminal S-[(2E,6E)-farnesyl]-L-cysteine + S-adenosyl-L-methionine = [protein]-C-terminal S-[(2E,6E)-farnesyl]-L-cysteine methyl ester + S-adenosyl-L-homocysteine</text>
        <dbReference type="Rhea" id="RHEA:21672"/>
        <dbReference type="Rhea" id="RHEA-COMP:12125"/>
        <dbReference type="Rhea" id="RHEA-COMP:12126"/>
        <dbReference type="ChEBI" id="CHEBI:57856"/>
        <dbReference type="ChEBI" id="CHEBI:59789"/>
        <dbReference type="ChEBI" id="CHEBI:90510"/>
        <dbReference type="ChEBI" id="CHEBI:90511"/>
        <dbReference type="EC" id="2.1.1.100"/>
    </reaction>
</comment>
<dbReference type="Proteomes" id="UP000494206">
    <property type="component" value="Unassembled WGS sequence"/>
</dbReference>
<keyword evidence="8 13" id="KW-0812">Transmembrane</keyword>
<dbReference type="GO" id="GO:0005789">
    <property type="term" value="C:endoplasmic reticulum membrane"/>
    <property type="evidence" value="ECO:0007669"/>
    <property type="project" value="UniProtKB-SubCell"/>
</dbReference>
<dbReference type="Gene3D" id="1.20.120.1630">
    <property type="match status" value="1"/>
</dbReference>
<protein>
    <recommendedName>
        <fullName evidence="12 13">Protein-S-isoprenylcysteine O-methyltransferase</fullName>
        <ecNumber evidence="4 13">2.1.1.100</ecNumber>
    </recommendedName>
</protein>
<dbReference type="EMBL" id="CADEPM010000006">
    <property type="protein sequence ID" value="CAB3407768.1"/>
    <property type="molecule type" value="Genomic_DNA"/>
</dbReference>
<evidence type="ECO:0000256" key="2">
    <source>
        <dbReference type="ARBA" id="ARBA00004141"/>
    </source>
</evidence>
<keyword evidence="13" id="KW-0256">Endoplasmic reticulum</keyword>
<accession>A0A8S1F4L3</accession>
<keyword evidence="6" id="KW-0808">Transferase</keyword>
<dbReference type="PANTHER" id="PTHR12714">
    <property type="entry name" value="PROTEIN-S ISOPRENYLCYSTEINE O-METHYLTRANSFERASE"/>
    <property type="match status" value="1"/>
</dbReference>
<dbReference type="Pfam" id="PF04140">
    <property type="entry name" value="ICMT"/>
    <property type="match status" value="1"/>
</dbReference>
<reference evidence="14 15" key="1">
    <citation type="submission" date="2020-04" db="EMBL/GenBank/DDBJ databases">
        <authorList>
            <person name="Laetsch R D."/>
            <person name="Stevens L."/>
            <person name="Kumar S."/>
            <person name="Blaxter L. M."/>
        </authorList>
    </citation>
    <scope>NUCLEOTIDE SEQUENCE [LARGE SCALE GENOMIC DNA]</scope>
</reference>
<dbReference type="PANTHER" id="PTHR12714:SF9">
    <property type="entry name" value="PROTEIN-S-ISOPRENYLCYSTEINE O-METHYLTRANSFERASE"/>
    <property type="match status" value="1"/>
</dbReference>
<feature type="transmembrane region" description="Helical" evidence="13">
    <location>
        <begin position="94"/>
        <end position="111"/>
    </location>
</feature>
<evidence type="ECO:0000256" key="3">
    <source>
        <dbReference type="ARBA" id="ARBA00009140"/>
    </source>
</evidence>
<evidence type="ECO:0000313" key="14">
    <source>
        <dbReference type="EMBL" id="CAB3407768.1"/>
    </source>
</evidence>
<dbReference type="GO" id="GO:0032259">
    <property type="term" value="P:methylation"/>
    <property type="evidence" value="ECO:0007669"/>
    <property type="project" value="UniProtKB-KW"/>
</dbReference>
<evidence type="ECO:0000256" key="13">
    <source>
        <dbReference type="RuleBase" id="RU362022"/>
    </source>
</evidence>
<name>A0A8S1F4L3_9PELO</name>
<evidence type="ECO:0000256" key="11">
    <source>
        <dbReference type="ARBA" id="ARBA00023572"/>
    </source>
</evidence>
<dbReference type="OrthoDB" id="422086at2759"/>
<comment type="function">
    <text evidence="11">Catalyzes the post-translational methylation of isoprenylated C-terminal cysteine residues.</text>
</comment>
<evidence type="ECO:0000256" key="5">
    <source>
        <dbReference type="ARBA" id="ARBA00022603"/>
    </source>
</evidence>
<evidence type="ECO:0000256" key="8">
    <source>
        <dbReference type="ARBA" id="ARBA00022692"/>
    </source>
</evidence>
<dbReference type="AlphaFoldDB" id="A0A8S1F4L3"/>
<organism evidence="14 15">
    <name type="scientific">Caenorhabditis bovis</name>
    <dbReference type="NCBI Taxonomy" id="2654633"/>
    <lineage>
        <taxon>Eukaryota</taxon>
        <taxon>Metazoa</taxon>
        <taxon>Ecdysozoa</taxon>
        <taxon>Nematoda</taxon>
        <taxon>Chromadorea</taxon>
        <taxon>Rhabditida</taxon>
        <taxon>Rhabditina</taxon>
        <taxon>Rhabditomorpha</taxon>
        <taxon>Rhabditoidea</taxon>
        <taxon>Rhabditidae</taxon>
        <taxon>Peloderinae</taxon>
        <taxon>Caenorhabditis</taxon>
    </lineage>
</organism>
<feature type="transmembrane region" description="Helical" evidence="13">
    <location>
        <begin position="69"/>
        <end position="88"/>
    </location>
</feature>
<gene>
    <name evidence="14" type="ORF">CBOVIS_LOCUS9642</name>
</gene>
<evidence type="ECO:0000256" key="1">
    <source>
        <dbReference type="ARBA" id="ARBA00001450"/>
    </source>
</evidence>
<evidence type="ECO:0000256" key="4">
    <source>
        <dbReference type="ARBA" id="ARBA00012151"/>
    </source>
</evidence>
<dbReference type="EC" id="2.1.1.100" evidence="4 13"/>
<keyword evidence="10 13" id="KW-0472">Membrane</keyword>
<feature type="transmembrane region" description="Helical" evidence="13">
    <location>
        <begin position="216"/>
        <end position="239"/>
    </location>
</feature>
<evidence type="ECO:0000256" key="9">
    <source>
        <dbReference type="ARBA" id="ARBA00022989"/>
    </source>
</evidence>
<comment type="subcellular location">
    <subcellularLocation>
        <location evidence="13">Endoplasmic reticulum membrane</location>
        <topology evidence="13">Multi-pass membrane protein</topology>
    </subcellularLocation>
    <subcellularLocation>
        <location evidence="2">Membrane</location>
        <topology evidence="2">Multi-pass membrane protein</topology>
    </subcellularLocation>
</comment>
<keyword evidence="7 13" id="KW-0949">S-adenosyl-L-methionine</keyword>
<evidence type="ECO:0000313" key="15">
    <source>
        <dbReference type="Proteomes" id="UP000494206"/>
    </source>
</evidence>
<comment type="caution">
    <text evidence="14">The sequence shown here is derived from an EMBL/GenBank/DDBJ whole genome shotgun (WGS) entry which is preliminary data.</text>
</comment>
<dbReference type="InterPro" id="IPR025770">
    <property type="entry name" value="PPMT_MeTrfase"/>
</dbReference>
<evidence type="ECO:0000256" key="12">
    <source>
        <dbReference type="ARBA" id="ARBA00023656"/>
    </source>
</evidence>
<keyword evidence="9 13" id="KW-1133">Transmembrane helix</keyword>
<evidence type="ECO:0000256" key="10">
    <source>
        <dbReference type="ARBA" id="ARBA00023136"/>
    </source>
</evidence>
<dbReference type="InterPro" id="IPR007269">
    <property type="entry name" value="ICMT_MeTrfase"/>
</dbReference>
<dbReference type="PROSITE" id="PS51564">
    <property type="entry name" value="SAM_ICMT"/>
    <property type="match status" value="1"/>
</dbReference>
<evidence type="ECO:0000256" key="6">
    <source>
        <dbReference type="ARBA" id="ARBA00022679"/>
    </source>
</evidence>
<proteinExistence type="inferred from homology"/>
<keyword evidence="15" id="KW-1185">Reference proteome</keyword>
<comment type="similarity">
    <text evidence="3 13">Belongs to the class VI-like SAM-binding methyltransferase superfamily. Isoprenylcysteine carboxyl methyltransferase family.</text>
</comment>